<dbReference type="GO" id="GO:0012505">
    <property type="term" value="C:endomembrane system"/>
    <property type="evidence" value="ECO:0007669"/>
    <property type="project" value="UniProtKB-SubCell"/>
</dbReference>
<organism evidence="11 12">
    <name type="scientific">Vitis rotundifolia</name>
    <name type="common">Muscadine grape</name>
    <dbReference type="NCBI Taxonomy" id="103349"/>
    <lineage>
        <taxon>Eukaryota</taxon>
        <taxon>Viridiplantae</taxon>
        <taxon>Streptophyta</taxon>
        <taxon>Embryophyta</taxon>
        <taxon>Tracheophyta</taxon>
        <taxon>Spermatophyta</taxon>
        <taxon>Magnoliopsida</taxon>
        <taxon>eudicotyledons</taxon>
        <taxon>Gunneridae</taxon>
        <taxon>Pentapetalae</taxon>
        <taxon>rosids</taxon>
        <taxon>Vitales</taxon>
        <taxon>Vitaceae</taxon>
        <taxon>Viteae</taxon>
        <taxon>Vitis</taxon>
    </lineage>
</organism>
<dbReference type="GO" id="GO:0009678">
    <property type="term" value="F:diphosphate hydrolysis-driven proton transmembrane transporter activity"/>
    <property type="evidence" value="ECO:0007669"/>
    <property type="project" value="UniProtKB-EC"/>
</dbReference>
<evidence type="ECO:0000256" key="10">
    <source>
        <dbReference type="SAM" id="Phobius"/>
    </source>
</evidence>
<keyword evidence="6" id="KW-1278">Translocase</keyword>
<keyword evidence="5" id="KW-0460">Magnesium</keyword>
<dbReference type="EC" id="7.1.3.1" evidence="2"/>
<evidence type="ECO:0000256" key="6">
    <source>
        <dbReference type="ARBA" id="ARBA00022967"/>
    </source>
</evidence>
<evidence type="ECO:0000256" key="8">
    <source>
        <dbReference type="ARBA" id="ARBA00023065"/>
    </source>
</evidence>
<dbReference type="Proteomes" id="UP001168098">
    <property type="component" value="Unassembled WGS sequence"/>
</dbReference>
<proteinExistence type="predicted"/>
<evidence type="ECO:0000256" key="5">
    <source>
        <dbReference type="ARBA" id="ARBA00022842"/>
    </source>
</evidence>
<protein>
    <recommendedName>
        <fullName evidence="2">H(+)-exporting diphosphatase</fullName>
        <ecNumber evidence="2">7.1.3.1</ecNumber>
    </recommendedName>
</protein>
<keyword evidence="12" id="KW-1185">Reference proteome</keyword>
<sequence>MVILSDLGTKILVPACAIVRIVFYVFSLKRHLLSNSSKNGTTEYLIEEEKGLNDHSVVYKCAEIQNTISKGATSFLFTKYMYVRIFMFAFTILIFVLLGSMKGFSTKSQPCSYNEGGIIFRA</sequence>
<dbReference type="GO" id="GO:0004427">
    <property type="term" value="F:inorganic diphosphate phosphatase activity"/>
    <property type="evidence" value="ECO:0007669"/>
    <property type="project" value="InterPro"/>
</dbReference>
<evidence type="ECO:0000313" key="12">
    <source>
        <dbReference type="Proteomes" id="UP001168098"/>
    </source>
</evidence>
<name>A0AA39DAG2_VITRO</name>
<dbReference type="PANTHER" id="PTHR31998">
    <property type="entry name" value="K(+)-INSENSITIVE PYROPHOSPHATE-ENERGIZED PROTON PUMP"/>
    <property type="match status" value="1"/>
</dbReference>
<dbReference type="EMBL" id="JARBHA010000018">
    <property type="protein sequence ID" value="KAJ9676240.1"/>
    <property type="molecule type" value="Genomic_DNA"/>
</dbReference>
<keyword evidence="9 10" id="KW-0472">Membrane</keyword>
<keyword evidence="8" id="KW-0406">Ion transport</keyword>
<accession>A0AA39DAG2</accession>
<evidence type="ECO:0000256" key="1">
    <source>
        <dbReference type="ARBA" id="ARBA00004127"/>
    </source>
</evidence>
<dbReference type="GO" id="GO:0016020">
    <property type="term" value="C:membrane"/>
    <property type="evidence" value="ECO:0007669"/>
    <property type="project" value="InterPro"/>
</dbReference>
<comment type="caution">
    <text evidence="11">The sequence shown here is derived from an EMBL/GenBank/DDBJ whole genome shotgun (WGS) entry which is preliminary data.</text>
</comment>
<gene>
    <name evidence="11" type="ORF">PVL29_024975</name>
</gene>
<reference evidence="11 12" key="1">
    <citation type="journal article" date="2023" name="BMC Biotechnol.">
        <title>Vitis rotundifolia cv Carlos genome sequencing.</title>
        <authorList>
            <person name="Huff M."/>
            <person name="Hulse-Kemp A."/>
            <person name="Scheffler B."/>
            <person name="Youngblood R."/>
            <person name="Simpson S."/>
            <person name="Babiker E."/>
            <person name="Staton M."/>
        </authorList>
    </citation>
    <scope>NUCLEOTIDE SEQUENCE [LARGE SCALE GENOMIC DNA]</scope>
    <source>
        <tissue evidence="11">Leaf</tissue>
    </source>
</reference>
<dbReference type="InterPro" id="IPR004131">
    <property type="entry name" value="PPase-energised_H-pump"/>
</dbReference>
<evidence type="ECO:0000256" key="3">
    <source>
        <dbReference type="ARBA" id="ARBA00022448"/>
    </source>
</evidence>
<evidence type="ECO:0000256" key="7">
    <source>
        <dbReference type="ARBA" id="ARBA00022989"/>
    </source>
</evidence>
<keyword evidence="3" id="KW-0813">Transport</keyword>
<evidence type="ECO:0000313" key="11">
    <source>
        <dbReference type="EMBL" id="KAJ9676240.1"/>
    </source>
</evidence>
<keyword evidence="7 10" id="KW-1133">Transmembrane helix</keyword>
<evidence type="ECO:0000256" key="9">
    <source>
        <dbReference type="ARBA" id="ARBA00023136"/>
    </source>
</evidence>
<dbReference type="AlphaFoldDB" id="A0AA39DAG2"/>
<evidence type="ECO:0000256" key="2">
    <source>
        <dbReference type="ARBA" id="ARBA00013242"/>
    </source>
</evidence>
<evidence type="ECO:0000256" key="4">
    <source>
        <dbReference type="ARBA" id="ARBA00022692"/>
    </source>
</evidence>
<feature type="transmembrane region" description="Helical" evidence="10">
    <location>
        <begin position="81"/>
        <end position="99"/>
    </location>
</feature>
<comment type="subcellular location">
    <subcellularLocation>
        <location evidence="1">Endomembrane system</location>
        <topology evidence="1">Multi-pass membrane protein</topology>
    </subcellularLocation>
</comment>
<keyword evidence="4 10" id="KW-0812">Transmembrane</keyword>
<feature type="transmembrane region" description="Helical" evidence="10">
    <location>
        <begin position="7"/>
        <end position="26"/>
    </location>
</feature>